<dbReference type="Pfam" id="PF03706">
    <property type="entry name" value="LPG_synthase_TM"/>
    <property type="match status" value="1"/>
</dbReference>
<dbReference type="PANTHER" id="PTHR39087:SF2">
    <property type="entry name" value="UPF0104 MEMBRANE PROTEIN MJ1595"/>
    <property type="match status" value="1"/>
</dbReference>
<feature type="transmembrane region" description="Helical" evidence="6">
    <location>
        <begin position="129"/>
        <end position="154"/>
    </location>
</feature>
<keyword evidence="5 6" id="KW-0472">Membrane</keyword>
<comment type="subcellular location">
    <subcellularLocation>
        <location evidence="1">Cell membrane</location>
        <topology evidence="1">Multi-pass membrane protein</topology>
    </subcellularLocation>
</comment>
<protein>
    <submittedName>
        <fullName evidence="7">Flippase-like domain-containing protein</fullName>
    </submittedName>
</protein>
<comment type="caution">
    <text evidence="7">The sequence shown here is derived from an EMBL/GenBank/DDBJ whole genome shotgun (WGS) entry which is preliminary data.</text>
</comment>
<accession>A0A4R1BPH6</accession>
<feature type="transmembrane region" description="Helical" evidence="6">
    <location>
        <begin position="83"/>
        <end position="108"/>
    </location>
</feature>
<feature type="transmembrane region" description="Helical" evidence="6">
    <location>
        <begin position="47"/>
        <end position="63"/>
    </location>
</feature>
<dbReference type="Proteomes" id="UP000295334">
    <property type="component" value="Unassembled WGS sequence"/>
</dbReference>
<feature type="transmembrane region" description="Helical" evidence="6">
    <location>
        <begin position="174"/>
        <end position="192"/>
    </location>
</feature>
<keyword evidence="3 6" id="KW-0812">Transmembrane</keyword>
<evidence type="ECO:0000313" key="8">
    <source>
        <dbReference type="Proteomes" id="UP000295334"/>
    </source>
</evidence>
<evidence type="ECO:0000256" key="3">
    <source>
        <dbReference type="ARBA" id="ARBA00022692"/>
    </source>
</evidence>
<keyword evidence="8" id="KW-1185">Reference proteome</keyword>
<dbReference type="PANTHER" id="PTHR39087">
    <property type="entry name" value="UPF0104 MEMBRANE PROTEIN MJ1595"/>
    <property type="match status" value="1"/>
</dbReference>
<organism evidence="7 8">
    <name type="scientific">Flaviaesturariibacter flavus</name>
    <dbReference type="NCBI Taxonomy" id="2502780"/>
    <lineage>
        <taxon>Bacteria</taxon>
        <taxon>Pseudomonadati</taxon>
        <taxon>Bacteroidota</taxon>
        <taxon>Chitinophagia</taxon>
        <taxon>Chitinophagales</taxon>
        <taxon>Chitinophagaceae</taxon>
        <taxon>Flaviaestuariibacter</taxon>
    </lineage>
</organism>
<reference evidence="7 8" key="1">
    <citation type="submission" date="2019-03" db="EMBL/GenBank/DDBJ databases">
        <authorList>
            <person name="Kim M.K.M."/>
        </authorList>
    </citation>
    <scope>NUCLEOTIDE SEQUENCE [LARGE SCALE GENOMIC DNA]</scope>
    <source>
        <strain evidence="7 8">17J68-12</strain>
    </source>
</reference>
<dbReference type="InterPro" id="IPR022791">
    <property type="entry name" value="L-PG_synthase/AglD"/>
</dbReference>
<sequence length="343" mass="37780">MKKRVLTIVQYLFFLGLGLFFVWLSIKDIDANDWEAIKGAVERSRKWLILPAFLLLTLAHYSRALRWRILMEPLGYRPSRFNVFASVMIGYLVNAAVPRLGEVVKCTLLARYEKTRVDKLIGTIVMERAVDVICLVAAFAAAFVFQGHVITTPIVEKFSDIVNDGSGHVSARKVIFLLGGITVVVGGVIFFMKRFAHIDFVGKIRGVLSGIGHGLSSIRFIRNKAGFLFHTMLIWGLYLSGTTLGIYALQETAHLGINGGLTTLALGSIGMVVTPGGIGAYPLLIGKLMSWYGLDEDTIGVALGWLLWVVQTLVTLIVGLLCFAYLSHHNKNRSPENGTIVPE</sequence>
<evidence type="ECO:0000256" key="5">
    <source>
        <dbReference type="ARBA" id="ARBA00023136"/>
    </source>
</evidence>
<dbReference type="AlphaFoldDB" id="A0A4R1BPH6"/>
<proteinExistence type="predicted"/>
<feature type="transmembrane region" description="Helical" evidence="6">
    <location>
        <begin position="6"/>
        <end position="26"/>
    </location>
</feature>
<name>A0A4R1BPH6_9BACT</name>
<dbReference type="EMBL" id="SJZI01000002">
    <property type="protein sequence ID" value="TCJ19227.1"/>
    <property type="molecule type" value="Genomic_DNA"/>
</dbReference>
<keyword evidence="4 6" id="KW-1133">Transmembrane helix</keyword>
<dbReference type="RefSeq" id="WP_131446347.1">
    <property type="nucleotide sequence ID" value="NZ_SJZI01000002.1"/>
</dbReference>
<keyword evidence="2" id="KW-1003">Cell membrane</keyword>
<evidence type="ECO:0000313" key="7">
    <source>
        <dbReference type="EMBL" id="TCJ19227.1"/>
    </source>
</evidence>
<feature type="transmembrane region" description="Helical" evidence="6">
    <location>
        <begin position="227"/>
        <end position="249"/>
    </location>
</feature>
<dbReference type="NCBIfam" id="TIGR00374">
    <property type="entry name" value="flippase-like domain"/>
    <property type="match status" value="1"/>
</dbReference>
<evidence type="ECO:0000256" key="1">
    <source>
        <dbReference type="ARBA" id="ARBA00004651"/>
    </source>
</evidence>
<gene>
    <name evidence="7" type="ORF">EPD60_02075</name>
</gene>
<dbReference type="OrthoDB" id="9812094at2"/>
<evidence type="ECO:0000256" key="6">
    <source>
        <dbReference type="SAM" id="Phobius"/>
    </source>
</evidence>
<evidence type="ECO:0000256" key="4">
    <source>
        <dbReference type="ARBA" id="ARBA00022989"/>
    </source>
</evidence>
<evidence type="ECO:0000256" key="2">
    <source>
        <dbReference type="ARBA" id="ARBA00022475"/>
    </source>
</evidence>
<feature type="transmembrane region" description="Helical" evidence="6">
    <location>
        <begin position="261"/>
        <end position="285"/>
    </location>
</feature>
<dbReference type="GO" id="GO:0005886">
    <property type="term" value="C:plasma membrane"/>
    <property type="evidence" value="ECO:0007669"/>
    <property type="project" value="UniProtKB-SubCell"/>
</dbReference>
<feature type="transmembrane region" description="Helical" evidence="6">
    <location>
        <begin position="305"/>
        <end position="326"/>
    </location>
</feature>